<reference evidence="1 2" key="1">
    <citation type="submission" date="2019-01" db="EMBL/GenBank/DDBJ databases">
        <title>Vagococcus silagei sp. nov. isolated from brewer's grain.</title>
        <authorList>
            <person name="Guu J.-R."/>
        </authorList>
    </citation>
    <scope>NUCLEOTIDE SEQUENCE [LARGE SCALE GENOMIC DNA]</scope>
    <source>
        <strain evidence="1 2">2B-2</strain>
    </source>
</reference>
<keyword evidence="2" id="KW-1185">Reference proteome</keyword>
<dbReference type="AlphaFoldDB" id="A0A4S3B623"/>
<protein>
    <submittedName>
        <fullName evidence="1">Uncharacterized protein</fullName>
    </submittedName>
</protein>
<dbReference type="OrthoDB" id="9917548at2"/>
<evidence type="ECO:0000313" key="1">
    <source>
        <dbReference type="EMBL" id="THB61143.1"/>
    </source>
</evidence>
<accession>A0A4S3B623</accession>
<sequence>MKVTKKMVWITGLVTVVCLGILLFAQSQIEKSTFSNQQLKEEQKTKASLDIALRDLSNNESMSVSDWYVGRLGYSEQAMKKFKDKFNRDPQVITNKEVTEEEFEFLDAMNFIDRNSEVPILTKNAKEKNDLEGPSLEDVLSALNQVTPNQDTEKIIQEICEKHGINPEGNQGTLTVEAVDEIKEKFSQEFTKIK</sequence>
<evidence type="ECO:0000313" key="2">
    <source>
        <dbReference type="Proteomes" id="UP000310506"/>
    </source>
</evidence>
<gene>
    <name evidence="1" type="ORF">ESZ54_06385</name>
</gene>
<name>A0A4S3B623_9ENTE</name>
<proteinExistence type="predicted"/>
<dbReference type="EMBL" id="SDGV01000015">
    <property type="protein sequence ID" value="THB61143.1"/>
    <property type="molecule type" value="Genomic_DNA"/>
</dbReference>
<dbReference type="RefSeq" id="WP_136136838.1">
    <property type="nucleotide sequence ID" value="NZ_SDGV01000015.1"/>
</dbReference>
<comment type="caution">
    <text evidence="1">The sequence shown here is derived from an EMBL/GenBank/DDBJ whole genome shotgun (WGS) entry which is preliminary data.</text>
</comment>
<organism evidence="1 2">
    <name type="scientific">Vagococcus silagei</name>
    <dbReference type="NCBI Taxonomy" id="2508885"/>
    <lineage>
        <taxon>Bacteria</taxon>
        <taxon>Bacillati</taxon>
        <taxon>Bacillota</taxon>
        <taxon>Bacilli</taxon>
        <taxon>Lactobacillales</taxon>
        <taxon>Enterococcaceae</taxon>
        <taxon>Vagococcus</taxon>
    </lineage>
</organism>
<dbReference type="Proteomes" id="UP000310506">
    <property type="component" value="Unassembled WGS sequence"/>
</dbReference>